<dbReference type="InterPro" id="IPR031107">
    <property type="entry name" value="Small_HSP"/>
</dbReference>
<feature type="region of interest" description="Disordered" evidence="3">
    <location>
        <begin position="101"/>
        <end position="121"/>
    </location>
</feature>
<evidence type="ECO:0000313" key="6">
    <source>
        <dbReference type="Proteomes" id="UP000217446"/>
    </source>
</evidence>
<reference evidence="6" key="1">
    <citation type="submission" date="2017-05" db="EMBL/GenBank/DDBJ databases">
        <title>Streptomyces olivochromogenes NBRC 3561 whole genome shotgun sequence.</title>
        <authorList>
            <person name="Dohra H."/>
            <person name="Kodani S."/>
        </authorList>
    </citation>
    <scope>NUCLEOTIDE SEQUENCE [LARGE SCALE GENOMIC DNA]</scope>
    <source>
        <strain evidence="6">NBRC 3561</strain>
    </source>
</reference>
<dbReference type="Pfam" id="PF00011">
    <property type="entry name" value="HSP20"/>
    <property type="match status" value="1"/>
</dbReference>
<gene>
    <name evidence="5" type="ORF">SO3561_08212</name>
</gene>
<feature type="domain" description="SHSP" evidence="4">
    <location>
        <begin position="262"/>
        <end position="374"/>
    </location>
</feature>
<dbReference type="Proteomes" id="UP000217446">
    <property type="component" value="Unassembled WGS sequence"/>
</dbReference>
<dbReference type="STRING" id="1963.AQJ27_36060"/>
<protein>
    <recommendedName>
        <fullName evidence="4">SHSP domain-containing protein</fullName>
    </recommendedName>
</protein>
<evidence type="ECO:0000256" key="1">
    <source>
        <dbReference type="PROSITE-ProRule" id="PRU00285"/>
    </source>
</evidence>
<dbReference type="Gene3D" id="2.60.40.790">
    <property type="match status" value="1"/>
</dbReference>
<dbReference type="SUPFAM" id="SSF49764">
    <property type="entry name" value="HSP20-like chaperones"/>
    <property type="match status" value="1"/>
</dbReference>
<evidence type="ECO:0000259" key="4">
    <source>
        <dbReference type="PROSITE" id="PS01031"/>
    </source>
</evidence>
<comment type="similarity">
    <text evidence="1 2">Belongs to the small heat shock protein (HSP20) family.</text>
</comment>
<evidence type="ECO:0000256" key="3">
    <source>
        <dbReference type="SAM" id="MobiDB-lite"/>
    </source>
</evidence>
<dbReference type="InterPro" id="IPR008978">
    <property type="entry name" value="HSP20-like_chaperone"/>
</dbReference>
<dbReference type="InterPro" id="IPR002068">
    <property type="entry name" value="A-crystallin/Hsp20_dom"/>
</dbReference>
<proteinExistence type="inferred from homology"/>
<evidence type="ECO:0000313" key="5">
    <source>
        <dbReference type="EMBL" id="GAX56644.1"/>
    </source>
</evidence>
<dbReference type="PANTHER" id="PTHR11527">
    <property type="entry name" value="HEAT-SHOCK PROTEIN 20 FAMILY MEMBER"/>
    <property type="match status" value="1"/>
</dbReference>
<accession>A0A250VRD4</accession>
<dbReference type="EMBL" id="BDQI01000027">
    <property type="protein sequence ID" value="GAX56644.1"/>
    <property type="molecule type" value="Genomic_DNA"/>
</dbReference>
<name>A0A250VRD4_STROL</name>
<organism evidence="5 6">
    <name type="scientific">Streptomyces olivochromogenes</name>
    <dbReference type="NCBI Taxonomy" id="1963"/>
    <lineage>
        <taxon>Bacteria</taxon>
        <taxon>Bacillati</taxon>
        <taxon>Actinomycetota</taxon>
        <taxon>Actinomycetes</taxon>
        <taxon>Kitasatosporales</taxon>
        <taxon>Streptomycetaceae</taxon>
        <taxon>Streptomyces</taxon>
    </lineage>
</organism>
<sequence>MGGGQVGAGGVEGVDEVGGVVVGEGRVELVERMTGGGGEVGEGGDLAGDAAQVGGVAAGPFGLGAVGGAAFAGGLDALFAGGSGGAGPASQVAAFSGLTAGDPERVGEVGPAGSRVPGRFDQASLPSGELLADLPQQEQGSQGLLRTGAGGGVVGGLLPGGAQGVVYGVQGRRGGEERSRASAVGAGRGRLVGCCHGHLPRACHRLDDTVFVIHWMTCYNGFSAAHWQQLPEPAGGVFTMLMRTDPFRELDRLAQQLMSPGTWSRPSPMPMDAYREGDRYVVAFDIPGVSADAIDIDVERNMLTVKAERRPVAKADDVQMELSERPLGVFSRQIVLADTLDTEHIEADYDAGVLTLRIPIAERAKPRKIAIGGGSGRREISG</sequence>
<dbReference type="CDD" id="cd06464">
    <property type="entry name" value="ACD_sHsps-like"/>
    <property type="match status" value="1"/>
</dbReference>
<evidence type="ECO:0000256" key="2">
    <source>
        <dbReference type="RuleBase" id="RU003616"/>
    </source>
</evidence>
<comment type="caution">
    <text evidence="5">The sequence shown here is derived from an EMBL/GenBank/DDBJ whole genome shotgun (WGS) entry which is preliminary data.</text>
</comment>
<dbReference type="AlphaFoldDB" id="A0A250VRD4"/>
<dbReference type="PROSITE" id="PS01031">
    <property type="entry name" value="SHSP"/>
    <property type="match status" value="1"/>
</dbReference>
<keyword evidence="6" id="KW-1185">Reference proteome</keyword>